<reference evidence="2" key="1">
    <citation type="journal article" date="2015" name="Nat. Genet.">
        <title>The genome and transcriptome of the zoonotic hookworm Ancylostoma ceylanicum identify infection-specific gene families.</title>
        <authorList>
            <person name="Schwarz E.M."/>
            <person name="Hu Y."/>
            <person name="Antoshechkin I."/>
            <person name="Miller M.M."/>
            <person name="Sternberg P.W."/>
            <person name="Aroian R.V."/>
        </authorList>
    </citation>
    <scope>NUCLEOTIDE SEQUENCE</scope>
    <source>
        <strain evidence="2">HY135</strain>
    </source>
</reference>
<gene>
    <name evidence="1" type="primary">Acey_s0045.g1284</name>
    <name evidence="1" type="ORF">Y032_0045g1284</name>
</gene>
<dbReference type="Proteomes" id="UP000024635">
    <property type="component" value="Unassembled WGS sequence"/>
</dbReference>
<proteinExistence type="predicted"/>
<evidence type="ECO:0000313" key="1">
    <source>
        <dbReference type="EMBL" id="EYC13133.1"/>
    </source>
</evidence>
<dbReference type="EMBL" id="JARK01001381">
    <property type="protein sequence ID" value="EYC13133.1"/>
    <property type="molecule type" value="Genomic_DNA"/>
</dbReference>
<accession>A0A016UEV7</accession>
<dbReference type="AlphaFoldDB" id="A0A016UEV7"/>
<evidence type="ECO:0000313" key="2">
    <source>
        <dbReference type="Proteomes" id="UP000024635"/>
    </source>
</evidence>
<sequence>MASDVFQHAQTRLNGLKPVQTSLVIGTDGNLVQNPAENHAFPAQLMQNLVVEISGFGYIIEITQGKRVDVLVDDGWMPTTE</sequence>
<comment type="caution">
    <text evidence="1">The sequence shown here is derived from an EMBL/GenBank/DDBJ whole genome shotgun (WGS) entry which is preliminary data.</text>
</comment>
<keyword evidence="2" id="KW-1185">Reference proteome</keyword>
<name>A0A016UEV7_9BILA</name>
<protein>
    <submittedName>
        <fullName evidence="1">Uncharacterized protein</fullName>
    </submittedName>
</protein>
<organism evidence="1 2">
    <name type="scientific">Ancylostoma ceylanicum</name>
    <dbReference type="NCBI Taxonomy" id="53326"/>
    <lineage>
        <taxon>Eukaryota</taxon>
        <taxon>Metazoa</taxon>
        <taxon>Ecdysozoa</taxon>
        <taxon>Nematoda</taxon>
        <taxon>Chromadorea</taxon>
        <taxon>Rhabditida</taxon>
        <taxon>Rhabditina</taxon>
        <taxon>Rhabditomorpha</taxon>
        <taxon>Strongyloidea</taxon>
        <taxon>Ancylostomatidae</taxon>
        <taxon>Ancylostomatinae</taxon>
        <taxon>Ancylostoma</taxon>
    </lineage>
</organism>